<organism evidence="1 2">
    <name type="scientific">Panagrolaimus sp. PS1159</name>
    <dbReference type="NCBI Taxonomy" id="55785"/>
    <lineage>
        <taxon>Eukaryota</taxon>
        <taxon>Metazoa</taxon>
        <taxon>Ecdysozoa</taxon>
        <taxon>Nematoda</taxon>
        <taxon>Chromadorea</taxon>
        <taxon>Rhabditida</taxon>
        <taxon>Tylenchina</taxon>
        <taxon>Panagrolaimomorpha</taxon>
        <taxon>Panagrolaimoidea</taxon>
        <taxon>Panagrolaimidae</taxon>
        <taxon>Panagrolaimus</taxon>
    </lineage>
</organism>
<dbReference type="Proteomes" id="UP000887580">
    <property type="component" value="Unplaced"/>
</dbReference>
<accession>A0AC35FKP2</accession>
<evidence type="ECO:0000313" key="2">
    <source>
        <dbReference type="WBParaSite" id="PS1159_v2.g17892.t1"/>
    </source>
</evidence>
<evidence type="ECO:0000313" key="1">
    <source>
        <dbReference type="Proteomes" id="UP000887580"/>
    </source>
</evidence>
<proteinExistence type="predicted"/>
<dbReference type="WBParaSite" id="PS1159_v2.g17892.t1">
    <property type="protein sequence ID" value="PS1159_v2.g17892.t1"/>
    <property type="gene ID" value="PS1159_v2.g17892"/>
</dbReference>
<name>A0AC35FKP2_9BILA</name>
<reference evidence="2" key="1">
    <citation type="submission" date="2022-11" db="UniProtKB">
        <authorList>
            <consortium name="WormBaseParasite"/>
        </authorList>
    </citation>
    <scope>IDENTIFICATION</scope>
</reference>
<protein>
    <submittedName>
        <fullName evidence="2">NADPH-dependent diflavin oxidoreductase 1</fullName>
    </submittedName>
</protein>
<sequence length="595" mass="68635">MPSNPSDSPLILYGSETGTARDCAENFVETLRLCNLHPRLFSFDDFVFDDLSSEKVILFVVATSGQGQMPSNMRKGWRQMLSKNLPTNFFANTHFAIAALGDSSYVEYNFAGKKLYRRILSLCGKEIIKLALCDDQHPNGMDEGFENFKRDCIKELCQMKDIFPSIEPLDENKQLPPKYVIRYLDEINDGEIEEMEMNENKIISGSERDFVKMRVMKNERVTHIDHFQDTRLITFENLTEDYNPGDVAQIQPENFEDIIQMVLDALNISDDELDRPFHLEKSDSYVLLPPKYILTYPTTLRICLKKLFDINSIPTRAFFQSLSRISTNEMEKERLKELGNYNSFDDFIDYVRLPRRSIAEVLRDFPSTSKEIPLERLFDIFPCIRPRSFSIASSRAMHPQSLQILVARVEYNRKNMRTKRIGLCSNFMAKLSEGDEVIIRIQEGTMDFERPGLTKVCICTGTGIAPFRSLIAESHSKQDSDPIVLFFGCRGKTKDFYFNEEWPNFANCIVQTAFSRDQDKKVYVHHVMQDNIHLLGRLIKQNRVAFYVAGSSGQMPKDVRAALKSIIEASGIAEDGKQFVSEMELKRLLQFETWF</sequence>